<proteinExistence type="predicted"/>
<accession>A0A7R9KYZ3</accession>
<dbReference type="InterPro" id="IPR036420">
    <property type="entry name" value="BRCT_dom_sf"/>
</dbReference>
<evidence type="ECO:0000259" key="1">
    <source>
        <dbReference type="PROSITE" id="PS50172"/>
    </source>
</evidence>
<gene>
    <name evidence="2" type="ORF">OSB1V03_LOCUS11250</name>
</gene>
<dbReference type="PROSITE" id="PS50172">
    <property type="entry name" value="BRCT"/>
    <property type="match status" value="1"/>
</dbReference>
<protein>
    <recommendedName>
        <fullName evidence="1">BRCT domain-containing protein</fullName>
    </recommendedName>
</protein>
<organism evidence="2">
    <name type="scientific">Medioppia subpectinata</name>
    <dbReference type="NCBI Taxonomy" id="1979941"/>
    <lineage>
        <taxon>Eukaryota</taxon>
        <taxon>Metazoa</taxon>
        <taxon>Ecdysozoa</taxon>
        <taxon>Arthropoda</taxon>
        <taxon>Chelicerata</taxon>
        <taxon>Arachnida</taxon>
        <taxon>Acari</taxon>
        <taxon>Acariformes</taxon>
        <taxon>Sarcoptiformes</taxon>
        <taxon>Oribatida</taxon>
        <taxon>Brachypylina</taxon>
        <taxon>Oppioidea</taxon>
        <taxon>Oppiidae</taxon>
        <taxon>Medioppia</taxon>
    </lineage>
</organism>
<dbReference type="AlphaFoldDB" id="A0A7R9KYZ3"/>
<evidence type="ECO:0000313" key="3">
    <source>
        <dbReference type="Proteomes" id="UP000759131"/>
    </source>
</evidence>
<sequence>MISEAMDETPMDLSLKTCAPGVAAAKPRSKRAVAHRCAPKRGGAGDGPSTAPSLMANSGQLRRDIQAVLTTSATAWSASKFRWRSDPEVVANSLKGMSFTFAGTLESLTPADAIEMVECCGGRVFKTLAAKSQYLVTGLGASHTMITDAKKERKTLLNEKEFLDLVKEKGRKMKTLIKMCRQHRYSTDPDSTDDTSNEEGI</sequence>
<reference evidence="2" key="1">
    <citation type="submission" date="2020-11" db="EMBL/GenBank/DDBJ databases">
        <authorList>
            <person name="Tran Van P."/>
        </authorList>
    </citation>
    <scope>NUCLEOTIDE SEQUENCE</scope>
</reference>
<dbReference type="InterPro" id="IPR001357">
    <property type="entry name" value="BRCT_dom"/>
</dbReference>
<keyword evidence="3" id="KW-1185">Reference proteome</keyword>
<dbReference type="Proteomes" id="UP000759131">
    <property type="component" value="Unassembled WGS sequence"/>
</dbReference>
<dbReference type="SUPFAM" id="SSF52113">
    <property type="entry name" value="BRCT domain"/>
    <property type="match status" value="1"/>
</dbReference>
<dbReference type="EMBL" id="CAJPIZ010008608">
    <property type="protein sequence ID" value="CAG2111269.1"/>
    <property type="molecule type" value="Genomic_DNA"/>
</dbReference>
<dbReference type="Pfam" id="PF00533">
    <property type="entry name" value="BRCT"/>
    <property type="match status" value="1"/>
</dbReference>
<dbReference type="EMBL" id="OC863183">
    <property type="protein sequence ID" value="CAD7630839.1"/>
    <property type="molecule type" value="Genomic_DNA"/>
</dbReference>
<feature type="domain" description="BRCT" evidence="1">
    <location>
        <begin position="89"/>
        <end position="138"/>
    </location>
</feature>
<name>A0A7R9KYZ3_9ACAR</name>
<dbReference type="Gene3D" id="3.40.50.10190">
    <property type="entry name" value="BRCT domain"/>
    <property type="match status" value="1"/>
</dbReference>
<evidence type="ECO:0000313" key="2">
    <source>
        <dbReference type="EMBL" id="CAD7630839.1"/>
    </source>
</evidence>